<reference evidence="1 2" key="1">
    <citation type="submission" date="2015-01" db="EMBL/GenBank/DDBJ databases">
        <title>Evolution of Trichinella species and genotypes.</title>
        <authorList>
            <person name="Korhonen P.K."/>
            <person name="Edoardo P."/>
            <person name="Giuseppe L.R."/>
            <person name="Gasser R.B."/>
        </authorList>
    </citation>
    <scope>NUCLEOTIDE SEQUENCE [LARGE SCALE GENOMIC DNA]</scope>
    <source>
        <strain evidence="1">ISS120</strain>
    </source>
</reference>
<proteinExistence type="predicted"/>
<organism evidence="1 2">
    <name type="scientific">Trichinella britovi</name>
    <name type="common">Parasitic roundworm</name>
    <dbReference type="NCBI Taxonomy" id="45882"/>
    <lineage>
        <taxon>Eukaryota</taxon>
        <taxon>Metazoa</taxon>
        <taxon>Ecdysozoa</taxon>
        <taxon>Nematoda</taxon>
        <taxon>Enoplea</taxon>
        <taxon>Dorylaimia</taxon>
        <taxon>Trichinellida</taxon>
        <taxon>Trichinellidae</taxon>
        <taxon>Trichinella</taxon>
    </lineage>
</organism>
<evidence type="ECO:0000313" key="2">
    <source>
        <dbReference type="Proteomes" id="UP000054653"/>
    </source>
</evidence>
<dbReference type="AlphaFoldDB" id="A0A0V1C673"/>
<keyword evidence="2" id="KW-1185">Reference proteome</keyword>
<dbReference type="EMBL" id="JYDI01000471">
    <property type="protein sequence ID" value="KRY44829.1"/>
    <property type="molecule type" value="Genomic_DNA"/>
</dbReference>
<accession>A0A0V1C673</accession>
<sequence>MLDEMRSDTATLVKSRNSKQQIHKKHFLLKNKDNKHVNGGSSEYTVILSVMYHSNVSGRSSELRALLIAGFIRRISFVNNGWCDLKETPLSNWKIPCQAVIFCEYMKLNAASTIQKAKNRALAAVVITSYETNDDTKRDSVKQFENDVQSNHVGRERKETIRQLKILYLPITFGVSEKRLRGKNFKRKSSEQQNCPKSTHTELLNVCHP</sequence>
<protein>
    <submittedName>
        <fullName evidence="1">Uncharacterized protein</fullName>
    </submittedName>
</protein>
<dbReference type="Proteomes" id="UP000054653">
    <property type="component" value="Unassembled WGS sequence"/>
</dbReference>
<gene>
    <name evidence="1" type="ORF">T03_7600</name>
</gene>
<name>A0A0V1C673_TRIBR</name>
<comment type="caution">
    <text evidence="1">The sequence shown here is derived from an EMBL/GenBank/DDBJ whole genome shotgun (WGS) entry which is preliminary data.</text>
</comment>
<evidence type="ECO:0000313" key="1">
    <source>
        <dbReference type="EMBL" id="KRY44829.1"/>
    </source>
</evidence>